<reference evidence="2" key="1">
    <citation type="journal article" date="2019" name="Int. J. Syst. Evol. Microbiol.">
        <title>The Global Catalogue of Microorganisms (GCM) 10K type strain sequencing project: providing services to taxonomists for standard genome sequencing and annotation.</title>
        <authorList>
            <consortium name="The Broad Institute Genomics Platform"/>
            <consortium name="The Broad Institute Genome Sequencing Center for Infectious Disease"/>
            <person name="Wu L."/>
            <person name="Ma J."/>
        </authorList>
    </citation>
    <scope>NUCLEOTIDE SEQUENCE [LARGE SCALE GENOMIC DNA]</scope>
    <source>
        <strain evidence="2">CCUG 58938</strain>
    </source>
</reference>
<dbReference type="Proteomes" id="UP001597112">
    <property type="component" value="Unassembled WGS sequence"/>
</dbReference>
<sequence>MQVTSYGQTTPCDSAYSVVDEMPKFGKEDFDLMLYFAKHLQFGSCGLDEMKILTWTIDRTGNMINIDAPSLEGQCRQKIIEQLKAFPRWKPGRLNGKPVCVKMSFRMCIKTG</sequence>
<proteinExistence type="predicted"/>
<keyword evidence="2" id="KW-1185">Reference proteome</keyword>
<accession>A0ABW3JZG0</accession>
<comment type="caution">
    <text evidence="1">The sequence shown here is derived from an EMBL/GenBank/DDBJ whole genome shotgun (WGS) entry which is preliminary data.</text>
</comment>
<evidence type="ECO:0008006" key="3">
    <source>
        <dbReference type="Google" id="ProtNLM"/>
    </source>
</evidence>
<protein>
    <recommendedName>
        <fullName evidence="3">TonB C-terminal domain-containing protein</fullName>
    </recommendedName>
</protein>
<evidence type="ECO:0000313" key="2">
    <source>
        <dbReference type="Proteomes" id="UP001597112"/>
    </source>
</evidence>
<dbReference type="RefSeq" id="WP_377574460.1">
    <property type="nucleotide sequence ID" value="NZ_JBHTKA010000001.1"/>
</dbReference>
<organism evidence="1 2">
    <name type="scientific">Ohtaekwangia kribbensis</name>
    <dbReference type="NCBI Taxonomy" id="688913"/>
    <lineage>
        <taxon>Bacteria</taxon>
        <taxon>Pseudomonadati</taxon>
        <taxon>Bacteroidota</taxon>
        <taxon>Cytophagia</taxon>
        <taxon>Cytophagales</taxon>
        <taxon>Fulvivirgaceae</taxon>
        <taxon>Ohtaekwangia</taxon>
    </lineage>
</organism>
<evidence type="ECO:0000313" key="1">
    <source>
        <dbReference type="EMBL" id="MFD0998187.1"/>
    </source>
</evidence>
<name>A0ABW3JZG0_9BACT</name>
<gene>
    <name evidence="1" type="ORF">ACFQ21_02675</name>
</gene>
<dbReference type="EMBL" id="JBHTKA010000001">
    <property type="protein sequence ID" value="MFD0998187.1"/>
    <property type="molecule type" value="Genomic_DNA"/>
</dbReference>